<reference evidence="4" key="1">
    <citation type="submission" date="2020-10" db="EMBL/GenBank/DDBJ databases">
        <title>Taxonomic study of unclassified bacteria belonging to the class Ktedonobacteria.</title>
        <authorList>
            <person name="Yabe S."/>
            <person name="Wang C.M."/>
            <person name="Zheng Y."/>
            <person name="Sakai Y."/>
            <person name="Cavaletti L."/>
            <person name="Monciardini P."/>
            <person name="Donadio S."/>
        </authorList>
    </citation>
    <scope>NUCLEOTIDE SEQUENCE</scope>
    <source>
        <strain evidence="4">ID150040</strain>
    </source>
</reference>
<keyword evidence="1 2" id="KW-0597">Phosphoprotein</keyword>
<dbReference type="AlphaFoldDB" id="A0A8J3IML6"/>
<dbReference type="RefSeq" id="WP_220205856.1">
    <property type="nucleotide sequence ID" value="NZ_BNJK01000001.1"/>
</dbReference>
<comment type="caution">
    <text evidence="4">The sequence shown here is derived from an EMBL/GenBank/DDBJ whole genome shotgun (WGS) entry which is preliminary data.</text>
</comment>
<accession>A0A8J3IML6</accession>
<protein>
    <recommendedName>
        <fullName evidence="3">Response regulatory domain-containing protein</fullName>
    </recommendedName>
</protein>
<dbReference type="Proteomes" id="UP000597444">
    <property type="component" value="Unassembled WGS sequence"/>
</dbReference>
<evidence type="ECO:0000313" key="4">
    <source>
        <dbReference type="EMBL" id="GHO95158.1"/>
    </source>
</evidence>
<organism evidence="4 5">
    <name type="scientific">Reticulibacter mediterranei</name>
    <dbReference type="NCBI Taxonomy" id="2778369"/>
    <lineage>
        <taxon>Bacteria</taxon>
        <taxon>Bacillati</taxon>
        <taxon>Chloroflexota</taxon>
        <taxon>Ktedonobacteria</taxon>
        <taxon>Ktedonobacterales</taxon>
        <taxon>Reticulibacteraceae</taxon>
        <taxon>Reticulibacter</taxon>
    </lineage>
</organism>
<dbReference type="EMBL" id="BNJK01000001">
    <property type="protein sequence ID" value="GHO95158.1"/>
    <property type="molecule type" value="Genomic_DNA"/>
</dbReference>
<evidence type="ECO:0000313" key="5">
    <source>
        <dbReference type="Proteomes" id="UP000597444"/>
    </source>
</evidence>
<keyword evidence="5" id="KW-1185">Reference proteome</keyword>
<sequence>MSTIPTISAEEQVFPLTRLILVVEHDVDFGAFLVQSIRRKAHYRAILATNGPEAFKIIQQLKCDLFILDYHLPNVDGFELYDQMRAVRGYEGVPALFLSVERHATNSSKRTDLEGLLQTVLNLLDPEIEDFMLN</sequence>
<evidence type="ECO:0000256" key="1">
    <source>
        <dbReference type="ARBA" id="ARBA00022553"/>
    </source>
</evidence>
<dbReference type="InterPro" id="IPR011006">
    <property type="entry name" value="CheY-like_superfamily"/>
</dbReference>
<dbReference type="SMART" id="SM00448">
    <property type="entry name" value="REC"/>
    <property type="match status" value="1"/>
</dbReference>
<feature type="modified residue" description="4-aspartylphosphate" evidence="2">
    <location>
        <position position="69"/>
    </location>
</feature>
<dbReference type="PROSITE" id="PS50110">
    <property type="entry name" value="RESPONSE_REGULATORY"/>
    <property type="match status" value="1"/>
</dbReference>
<dbReference type="Pfam" id="PF00072">
    <property type="entry name" value="Response_reg"/>
    <property type="match status" value="1"/>
</dbReference>
<dbReference type="PANTHER" id="PTHR44591">
    <property type="entry name" value="STRESS RESPONSE REGULATOR PROTEIN 1"/>
    <property type="match status" value="1"/>
</dbReference>
<dbReference type="GO" id="GO:0000160">
    <property type="term" value="P:phosphorelay signal transduction system"/>
    <property type="evidence" value="ECO:0007669"/>
    <property type="project" value="InterPro"/>
</dbReference>
<dbReference type="Gene3D" id="3.40.50.2300">
    <property type="match status" value="1"/>
</dbReference>
<feature type="domain" description="Response regulatory" evidence="3">
    <location>
        <begin position="19"/>
        <end position="134"/>
    </location>
</feature>
<evidence type="ECO:0000256" key="2">
    <source>
        <dbReference type="PROSITE-ProRule" id="PRU00169"/>
    </source>
</evidence>
<evidence type="ECO:0000259" key="3">
    <source>
        <dbReference type="PROSITE" id="PS50110"/>
    </source>
</evidence>
<dbReference type="InterPro" id="IPR050595">
    <property type="entry name" value="Bact_response_regulator"/>
</dbReference>
<proteinExistence type="predicted"/>
<dbReference type="SUPFAM" id="SSF52172">
    <property type="entry name" value="CheY-like"/>
    <property type="match status" value="1"/>
</dbReference>
<gene>
    <name evidence="4" type="ORF">KSF_052060</name>
</gene>
<dbReference type="PANTHER" id="PTHR44591:SF3">
    <property type="entry name" value="RESPONSE REGULATORY DOMAIN-CONTAINING PROTEIN"/>
    <property type="match status" value="1"/>
</dbReference>
<name>A0A8J3IML6_9CHLR</name>
<dbReference type="InterPro" id="IPR001789">
    <property type="entry name" value="Sig_transdc_resp-reg_receiver"/>
</dbReference>